<dbReference type="InterPro" id="IPR005171">
    <property type="entry name" value="Cyt_c_oxidase_su4_prok"/>
</dbReference>
<dbReference type="AlphaFoldDB" id="A0A8J6QPP7"/>
<feature type="transmembrane region" description="Helical" evidence="6">
    <location>
        <begin position="40"/>
        <end position="60"/>
    </location>
</feature>
<dbReference type="InterPro" id="IPR011743">
    <property type="entry name" value="Caa3_sub_IV"/>
</dbReference>
<dbReference type="Pfam" id="PF03626">
    <property type="entry name" value="COX4_pro"/>
    <property type="match status" value="1"/>
</dbReference>
<reference evidence="7" key="1">
    <citation type="submission" date="2020-09" db="EMBL/GenBank/DDBJ databases">
        <title>Pelobacter alkaliphilus sp. nov., a novel anaerobic arsenate-reducing bacterium from terrestrial mud volcano.</title>
        <authorList>
            <person name="Khomyakova M.A."/>
            <person name="Merkel A.Y."/>
            <person name="Slobodkin A.I."/>
        </authorList>
    </citation>
    <scope>NUCLEOTIDE SEQUENCE</scope>
    <source>
        <strain evidence="7">M08fum</strain>
    </source>
</reference>
<accession>A0A8J6QPP7</accession>
<evidence type="ECO:0000256" key="1">
    <source>
        <dbReference type="ARBA" id="ARBA00004651"/>
    </source>
</evidence>
<feature type="transmembrane region" description="Helical" evidence="6">
    <location>
        <begin position="67"/>
        <end position="88"/>
    </location>
</feature>
<protein>
    <submittedName>
        <fullName evidence="7">Cytochrome C oxidase subunit IV family protein</fullName>
    </submittedName>
</protein>
<gene>
    <name evidence="7" type="ORF">ICT70_07490</name>
</gene>
<dbReference type="RefSeq" id="WP_191155104.1">
    <property type="nucleotide sequence ID" value="NZ_JACWUN010000007.1"/>
</dbReference>
<organism evidence="7 8">
    <name type="scientific">Pelovirga terrestris</name>
    <dbReference type="NCBI Taxonomy" id="2771352"/>
    <lineage>
        <taxon>Bacteria</taxon>
        <taxon>Pseudomonadati</taxon>
        <taxon>Thermodesulfobacteriota</taxon>
        <taxon>Desulfuromonadia</taxon>
        <taxon>Geobacterales</taxon>
        <taxon>Geobacteraceae</taxon>
        <taxon>Pelovirga</taxon>
    </lineage>
</organism>
<keyword evidence="5 6" id="KW-0472">Membrane</keyword>
<name>A0A8J6QPP7_9BACT</name>
<evidence type="ECO:0000256" key="4">
    <source>
        <dbReference type="ARBA" id="ARBA00022989"/>
    </source>
</evidence>
<dbReference type="GO" id="GO:0005886">
    <property type="term" value="C:plasma membrane"/>
    <property type="evidence" value="ECO:0007669"/>
    <property type="project" value="UniProtKB-SubCell"/>
</dbReference>
<keyword evidence="8" id="KW-1185">Reference proteome</keyword>
<comment type="subcellular location">
    <subcellularLocation>
        <location evidence="1">Cell membrane</location>
        <topology evidence="1">Multi-pass membrane protein</topology>
    </subcellularLocation>
</comment>
<sequence length="98" mass="11006">MSEEKHEPVPYQTFILIWVALIILTGITVGVAQFDFGAVNIWVALSVASLKSALVLFVFMHLRQESLLFKIGLLAMLIILVIFIGLTFTDVLYREVLP</sequence>
<evidence type="ECO:0000256" key="2">
    <source>
        <dbReference type="ARBA" id="ARBA00022475"/>
    </source>
</evidence>
<dbReference type="EMBL" id="JACWUN010000007">
    <property type="protein sequence ID" value="MBD1400511.1"/>
    <property type="molecule type" value="Genomic_DNA"/>
</dbReference>
<dbReference type="Proteomes" id="UP000632828">
    <property type="component" value="Unassembled WGS sequence"/>
</dbReference>
<feature type="transmembrane region" description="Helical" evidence="6">
    <location>
        <begin position="12"/>
        <end position="34"/>
    </location>
</feature>
<keyword evidence="4 6" id="KW-1133">Transmembrane helix</keyword>
<keyword evidence="3 6" id="KW-0812">Transmembrane</keyword>
<evidence type="ECO:0000256" key="5">
    <source>
        <dbReference type="ARBA" id="ARBA00023136"/>
    </source>
</evidence>
<evidence type="ECO:0000256" key="6">
    <source>
        <dbReference type="SAM" id="Phobius"/>
    </source>
</evidence>
<keyword evidence="2" id="KW-1003">Cell membrane</keyword>
<evidence type="ECO:0000256" key="3">
    <source>
        <dbReference type="ARBA" id="ARBA00022692"/>
    </source>
</evidence>
<evidence type="ECO:0000313" key="8">
    <source>
        <dbReference type="Proteomes" id="UP000632828"/>
    </source>
</evidence>
<proteinExistence type="predicted"/>
<dbReference type="NCBIfam" id="TIGR02229">
    <property type="entry name" value="caa3_sub_IV"/>
    <property type="match status" value="1"/>
</dbReference>
<comment type="caution">
    <text evidence="7">The sequence shown here is derived from an EMBL/GenBank/DDBJ whole genome shotgun (WGS) entry which is preliminary data.</text>
</comment>
<evidence type="ECO:0000313" key="7">
    <source>
        <dbReference type="EMBL" id="MBD1400511.1"/>
    </source>
</evidence>